<dbReference type="PRINTS" id="PR00037">
    <property type="entry name" value="HTHLACR"/>
</dbReference>
<organism evidence="5 6">
    <name type="scientific">Clostridium aminobutyricum</name>
    <dbReference type="NCBI Taxonomy" id="33953"/>
    <lineage>
        <taxon>Bacteria</taxon>
        <taxon>Bacillati</taxon>
        <taxon>Bacillota</taxon>
        <taxon>Clostridia</taxon>
        <taxon>Eubacteriales</taxon>
        <taxon>Clostridiaceae</taxon>
        <taxon>Clostridium</taxon>
    </lineage>
</organism>
<dbReference type="SUPFAM" id="SSF100950">
    <property type="entry name" value="NagB/RpiA/CoA transferase-like"/>
    <property type="match status" value="1"/>
</dbReference>
<dbReference type="Pfam" id="PF00455">
    <property type="entry name" value="DeoRC"/>
    <property type="match status" value="1"/>
</dbReference>
<dbReference type="InterPro" id="IPR050313">
    <property type="entry name" value="Carb_Metab_HTH_regulators"/>
</dbReference>
<dbReference type="AlphaFoldDB" id="A0A939II25"/>
<dbReference type="InterPro" id="IPR018356">
    <property type="entry name" value="Tscrpt_reg_HTH_DeoR_CS"/>
</dbReference>
<dbReference type="GO" id="GO:0003677">
    <property type="term" value="F:DNA binding"/>
    <property type="evidence" value="ECO:0007669"/>
    <property type="project" value="UniProtKB-KW"/>
</dbReference>
<evidence type="ECO:0000256" key="1">
    <source>
        <dbReference type="ARBA" id="ARBA00023015"/>
    </source>
</evidence>
<reference evidence="5" key="1">
    <citation type="submission" date="2021-02" db="EMBL/GenBank/DDBJ databases">
        <title>Abyssanaerobacter marinus gen.nov., sp., nov, anaerobic bacterium isolated from the Onnuri vent field of Indian Ocean and suggestion of Mogibacteriaceae fam. nov., and proposal of reclassification of ambiguous this family's genus member.</title>
        <authorList>
            <person name="Kim Y.J."/>
            <person name="Yang J.-A."/>
        </authorList>
    </citation>
    <scope>NUCLEOTIDE SEQUENCE</scope>
    <source>
        <strain evidence="5">DSM 2634</strain>
    </source>
</reference>
<evidence type="ECO:0000259" key="4">
    <source>
        <dbReference type="PROSITE" id="PS51000"/>
    </source>
</evidence>
<feature type="domain" description="HTH deoR-type" evidence="4">
    <location>
        <begin position="3"/>
        <end position="58"/>
    </location>
</feature>
<dbReference type="PANTHER" id="PTHR30363">
    <property type="entry name" value="HTH-TYPE TRANSCRIPTIONAL REGULATOR SRLR-RELATED"/>
    <property type="match status" value="1"/>
</dbReference>
<dbReference type="Gene3D" id="1.10.10.10">
    <property type="entry name" value="Winged helix-like DNA-binding domain superfamily/Winged helix DNA-binding domain"/>
    <property type="match status" value="1"/>
</dbReference>
<accession>A0A939II25</accession>
<dbReference type="Proteomes" id="UP000664545">
    <property type="component" value="Unassembled WGS sequence"/>
</dbReference>
<proteinExistence type="predicted"/>
<comment type="caution">
    <text evidence="5">The sequence shown here is derived from an EMBL/GenBank/DDBJ whole genome shotgun (WGS) entry which is preliminary data.</text>
</comment>
<dbReference type="RefSeq" id="WP_206581419.1">
    <property type="nucleotide sequence ID" value="NZ_JAFJZZ010000001.1"/>
</dbReference>
<dbReference type="PANTHER" id="PTHR30363:SF56">
    <property type="entry name" value="TRANSCRIPTIONAL REGULATOR, DEOR FAMILY"/>
    <property type="match status" value="1"/>
</dbReference>
<dbReference type="InterPro" id="IPR037171">
    <property type="entry name" value="NagB/RpiA_transferase-like"/>
</dbReference>
<sequence length="257" mass="29049">MFKAERKRRIKEIIFERKQIEVAVLSKLLNVTEATIRKDFDELEQEGFITRYHGGASLNSAISLEEDVNSALIGNIVKYDKAKEELGMIASHLISDEEWVFLGPGSTSYYIAKALVSRNNLKIFTNNLLVSNVLSNNSTIQIYFLGGRIDNKGLYTIPNDINKDLNNIYISKCFFSIDGADIDAGYTLSDTNVLEIIKAVSSRCQQPFFAVDHSKFGFRAFMKVGNLDSVPNIIMNDTVPALYKEYYLDHGIRIYTT</sequence>
<dbReference type="InterPro" id="IPR001034">
    <property type="entry name" value="DeoR_HTH"/>
</dbReference>
<dbReference type="PROSITE" id="PS51000">
    <property type="entry name" value="HTH_DEOR_2"/>
    <property type="match status" value="1"/>
</dbReference>
<evidence type="ECO:0000256" key="2">
    <source>
        <dbReference type="ARBA" id="ARBA00023125"/>
    </source>
</evidence>
<keyword evidence="2" id="KW-0238">DNA-binding</keyword>
<dbReference type="PROSITE" id="PS00894">
    <property type="entry name" value="HTH_DEOR_1"/>
    <property type="match status" value="1"/>
</dbReference>
<dbReference type="EMBL" id="JAFJZZ010000001">
    <property type="protein sequence ID" value="MBN7772631.1"/>
    <property type="molecule type" value="Genomic_DNA"/>
</dbReference>
<evidence type="ECO:0000256" key="3">
    <source>
        <dbReference type="ARBA" id="ARBA00023163"/>
    </source>
</evidence>
<dbReference type="InterPro" id="IPR014036">
    <property type="entry name" value="DeoR-like_C"/>
</dbReference>
<gene>
    <name evidence="5" type="ORF">JYB65_04585</name>
</gene>
<dbReference type="SMART" id="SM01134">
    <property type="entry name" value="DeoRC"/>
    <property type="match status" value="1"/>
</dbReference>
<dbReference type="SMART" id="SM00420">
    <property type="entry name" value="HTH_DEOR"/>
    <property type="match status" value="1"/>
</dbReference>
<evidence type="ECO:0000313" key="5">
    <source>
        <dbReference type="EMBL" id="MBN7772631.1"/>
    </source>
</evidence>
<dbReference type="Pfam" id="PF08220">
    <property type="entry name" value="HTH_DeoR"/>
    <property type="match status" value="1"/>
</dbReference>
<dbReference type="GO" id="GO:0003700">
    <property type="term" value="F:DNA-binding transcription factor activity"/>
    <property type="evidence" value="ECO:0007669"/>
    <property type="project" value="InterPro"/>
</dbReference>
<dbReference type="InterPro" id="IPR036388">
    <property type="entry name" value="WH-like_DNA-bd_sf"/>
</dbReference>
<protein>
    <submittedName>
        <fullName evidence="5">DeoR/GlpR transcriptional regulator</fullName>
    </submittedName>
</protein>
<dbReference type="SUPFAM" id="SSF46785">
    <property type="entry name" value="Winged helix' DNA-binding domain"/>
    <property type="match status" value="1"/>
</dbReference>
<keyword evidence="3" id="KW-0804">Transcription</keyword>
<evidence type="ECO:0000313" key="6">
    <source>
        <dbReference type="Proteomes" id="UP000664545"/>
    </source>
</evidence>
<name>A0A939II25_CLOAM</name>
<keyword evidence="1" id="KW-0805">Transcription regulation</keyword>
<dbReference type="InterPro" id="IPR036390">
    <property type="entry name" value="WH_DNA-bd_sf"/>
</dbReference>
<keyword evidence="6" id="KW-1185">Reference proteome</keyword>